<evidence type="ECO:0000256" key="2">
    <source>
        <dbReference type="ARBA" id="ARBA00022737"/>
    </source>
</evidence>
<reference evidence="9 10" key="1">
    <citation type="submission" date="2015-05" db="EMBL/GenBank/DDBJ databases">
        <title>Photobacterium galathea sp. nov.</title>
        <authorList>
            <person name="Machado H."/>
            <person name="Gram L."/>
        </authorList>
    </citation>
    <scope>NUCLEOTIDE SEQUENCE [LARGE SCALE GENOMIC DNA]</scope>
    <source>
        <strain evidence="9 10">DSM 22954</strain>
    </source>
</reference>
<evidence type="ECO:0000313" key="9">
    <source>
        <dbReference type="EMBL" id="KLV08399.1"/>
    </source>
</evidence>
<evidence type="ECO:0000256" key="3">
    <source>
        <dbReference type="ARBA" id="ARBA00023015"/>
    </source>
</evidence>
<dbReference type="InterPro" id="IPR009057">
    <property type="entry name" value="Homeodomain-like_sf"/>
</dbReference>
<dbReference type="PROSITE" id="PS01124">
    <property type="entry name" value="HTH_ARAC_FAMILY_2"/>
    <property type="match status" value="1"/>
</dbReference>
<dbReference type="Proteomes" id="UP000035909">
    <property type="component" value="Unassembled WGS sequence"/>
</dbReference>
<dbReference type="Gene3D" id="1.10.10.60">
    <property type="entry name" value="Homeodomain-like"/>
    <property type="match status" value="2"/>
</dbReference>
<evidence type="ECO:0000313" key="10">
    <source>
        <dbReference type="Proteomes" id="UP000035909"/>
    </source>
</evidence>
<dbReference type="GO" id="GO:0043565">
    <property type="term" value="F:sequence-specific DNA binding"/>
    <property type="evidence" value="ECO:0007669"/>
    <property type="project" value="InterPro"/>
</dbReference>
<keyword evidence="2" id="KW-0677">Repeat</keyword>
<dbReference type="RefSeq" id="WP_047886287.1">
    <property type="nucleotide sequence ID" value="NZ_CP071326.1"/>
</dbReference>
<keyword evidence="5" id="KW-0010">Activator</keyword>
<dbReference type="InterPro" id="IPR020449">
    <property type="entry name" value="Tscrpt_reg_AraC-type_HTH"/>
</dbReference>
<dbReference type="InterPro" id="IPR014710">
    <property type="entry name" value="RmlC-like_jellyroll"/>
</dbReference>
<evidence type="ECO:0000256" key="7">
    <source>
        <dbReference type="ARBA" id="ARBA00023308"/>
    </source>
</evidence>
<dbReference type="AlphaFoldDB" id="A0A0J1H9N6"/>
<keyword evidence="1" id="KW-0963">Cytoplasm</keyword>
<dbReference type="Pfam" id="PF02311">
    <property type="entry name" value="AraC_binding"/>
    <property type="match status" value="1"/>
</dbReference>
<name>A0A0J1H9N6_9GAMM</name>
<evidence type="ECO:0000259" key="8">
    <source>
        <dbReference type="PROSITE" id="PS01124"/>
    </source>
</evidence>
<keyword evidence="4" id="KW-0238">DNA-binding</keyword>
<evidence type="ECO:0000256" key="4">
    <source>
        <dbReference type="ARBA" id="ARBA00023125"/>
    </source>
</evidence>
<gene>
    <name evidence="9" type="ORF">ABT57_16645</name>
</gene>
<dbReference type="EMBL" id="LDOU01000015">
    <property type="protein sequence ID" value="KLV08399.1"/>
    <property type="molecule type" value="Genomic_DNA"/>
</dbReference>
<dbReference type="PRINTS" id="PR00032">
    <property type="entry name" value="HTHARAC"/>
</dbReference>
<dbReference type="SMART" id="SM00342">
    <property type="entry name" value="HTH_ARAC"/>
    <property type="match status" value="1"/>
</dbReference>
<dbReference type="InterPro" id="IPR037923">
    <property type="entry name" value="HTH-like"/>
</dbReference>
<dbReference type="PANTHER" id="PTHR43280">
    <property type="entry name" value="ARAC-FAMILY TRANSCRIPTIONAL REGULATOR"/>
    <property type="match status" value="1"/>
</dbReference>
<dbReference type="SUPFAM" id="SSF46689">
    <property type="entry name" value="Homeodomain-like"/>
    <property type="match status" value="2"/>
</dbReference>
<evidence type="ECO:0000256" key="5">
    <source>
        <dbReference type="ARBA" id="ARBA00023159"/>
    </source>
</evidence>
<dbReference type="PROSITE" id="PS00041">
    <property type="entry name" value="HTH_ARAC_FAMILY_1"/>
    <property type="match status" value="1"/>
</dbReference>
<feature type="domain" description="HTH araC/xylS-type" evidence="8">
    <location>
        <begin position="172"/>
        <end position="268"/>
    </location>
</feature>
<evidence type="ECO:0000256" key="6">
    <source>
        <dbReference type="ARBA" id="ARBA00023163"/>
    </source>
</evidence>
<dbReference type="STRING" id="320778.ABT57_16645"/>
<dbReference type="InterPro" id="IPR003313">
    <property type="entry name" value="AraC-bd"/>
</dbReference>
<dbReference type="InterPro" id="IPR018062">
    <property type="entry name" value="HTH_AraC-typ_CS"/>
</dbReference>
<dbReference type="PATRIC" id="fig|320778.3.peg.3623"/>
<dbReference type="SUPFAM" id="SSF51215">
    <property type="entry name" value="Regulatory protein AraC"/>
    <property type="match status" value="1"/>
</dbReference>
<dbReference type="Pfam" id="PF12833">
    <property type="entry name" value="HTH_18"/>
    <property type="match status" value="1"/>
</dbReference>
<protein>
    <submittedName>
        <fullName evidence="9">AraC family transcriptional regulator</fullName>
    </submittedName>
</protein>
<organism evidence="9 10">
    <name type="scientific">Photobacterium ganghwense</name>
    <dbReference type="NCBI Taxonomy" id="320778"/>
    <lineage>
        <taxon>Bacteria</taxon>
        <taxon>Pseudomonadati</taxon>
        <taxon>Pseudomonadota</taxon>
        <taxon>Gammaproteobacteria</taxon>
        <taxon>Vibrionales</taxon>
        <taxon>Vibrionaceae</taxon>
        <taxon>Photobacterium</taxon>
    </lineage>
</organism>
<keyword evidence="3" id="KW-0805">Transcription regulation</keyword>
<keyword evidence="6" id="KW-0804">Transcription</keyword>
<keyword evidence="10" id="KW-1185">Reference proteome</keyword>
<dbReference type="InterPro" id="IPR047220">
    <property type="entry name" value="RhaR_RhaS-like_N"/>
</dbReference>
<keyword evidence="7" id="KW-0684">Rhamnose metabolism</keyword>
<comment type="caution">
    <text evidence="9">The sequence shown here is derived from an EMBL/GenBank/DDBJ whole genome shotgun (WGS) entry which is preliminary data.</text>
</comment>
<accession>A0A0J1H9N6</accession>
<dbReference type="PANTHER" id="PTHR43280:SF28">
    <property type="entry name" value="HTH-TYPE TRANSCRIPTIONAL ACTIVATOR RHAS"/>
    <property type="match status" value="1"/>
</dbReference>
<dbReference type="OrthoDB" id="2547276at2"/>
<sequence length="268" mass="31241">MFQLNCEDFFKTSDSTICTEIRSPQEAYPEHAHDFHELIIVTKGAGQHIINDVPTNLSQNYICYLSPKDRHLYEQVDNLHLTNILFKKNKLAYSPLLKSMLPKDEDEQNSWFITAESMKKVNLLLNQIEYESQHHTVDSRLMTEALFQQLVVELSRGRLSSASKNEADNSILKVIDWIQNNYAEEISINTVADQFNVSSRTLSRRIKQITNLSFNNYVHRVRINNAMNLLHYSEQSITDIAFQVGYKDSNYFSTKFKRFTNQTPSDFR</sequence>
<dbReference type="CDD" id="cd06977">
    <property type="entry name" value="cupin_RhaR_RhaS-like_N"/>
    <property type="match status" value="1"/>
</dbReference>
<evidence type="ECO:0000256" key="1">
    <source>
        <dbReference type="ARBA" id="ARBA00022490"/>
    </source>
</evidence>
<dbReference type="Gene3D" id="2.60.120.10">
    <property type="entry name" value="Jelly Rolls"/>
    <property type="match status" value="1"/>
</dbReference>
<proteinExistence type="predicted"/>
<dbReference type="GO" id="GO:0003700">
    <property type="term" value="F:DNA-binding transcription factor activity"/>
    <property type="evidence" value="ECO:0007669"/>
    <property type="project" value="InterPro"/>
</dbReference>
<dbReference type="InterPro" id="IPR018060">
    <property type="entry name" value="HTH_AraC"/>
</dbReference>